<evidence type="ECO:0000313" key="1">
    <source>
        <dbReference type="EMBL" id="CAE7314057.1"/>
    </source>
</evidence>
<keyword evidence="2" id="KW-1185">Reference proteome</keyword>
<sequence>MGSGRADRLGQGQVDLRCLQPSKRGSQQQASVDSFMVVLYNSVAEHLPDKLVRPLPFRENADADDCWQFGGELLDRPDGADDDVVSFLTSATGTFMAGLVCTSGLQVRIKTK</sequence>
<gene>
    <name evidence="1" type="ORF">SNAT2548_LOCUS16483</name>
</gene>
<dbReference type="EMBL" id="CAJNDS010002082">
    <property type="protein sequence ID" value="CAE7314057.1"/>
    <property type="molecule type" value="Genomic_DNA"/>
</dbReference>
<dbReference type="OrthoDB" id="412998at2759"/>
<reference evidence="1" key="1">
    <citation type="submission" date="2021-02" db="EMBL/GenBank/DDBJ databases">
        <authorList>
            <person name="Dougan E. K."/>
            <person name="Rhodes N."/>
            <person name="Thang M."/>
            <person name="Chan C."/>
        </authorList>
    </citation>
    <scope>NUCLEOTIDE SEQUENCE</scope>
</reference>
<dbReference type="AlphaFoldDB" id="A0A812NI44"/>
<evidence type="ECO:0000313" key="2">
    <source>
        <dbReference type="Proteomes" id="UP000604046"/>
    </source>
</evidence>
<dbReference type="Proteomes" id="UP000604046">
    <property type="component" value="Unassembled WGS sequence"/>
</dbReference>
<name>A0A812NI44_9DINO</name>
<protein>
    <submittedName>
        <fullName evidence="1">Uncharacterized protein</fullName>
    </submittedName>
</protein>
<proteinExistence type="predicted"/>
<comment type="caution">
    <text evidence="1">The sequence shown here is derived from an EMBL/GenBank/DDBJ whole genome shotgun (WGS) entry which is preliminary data.</text>
</comment>
<accession>A0A812NI44</accession>
<organism evidence="1 2">
    <name type="scientific">Symbiodinium natans</name>
    <dbReference type="NCBI Taxonomy" id="878477"/>
    <lineage>
        <taxon>Eukaryota</taxon>
        <taxon>Sar</taxon>
        <taxon>Alveolata</taxon>
        <taxon>Dinophyceae</taxon>
        <taxon>Suessiales</taxon>
        <taxon>Symbiodiniaceae</taxon>
        <taxon>Symbiodinium</taxon>
    </lineage>
</organism>